<feature type="region of interest" description="Disordered" evidence="1">
    <location>
        <begin position="1"/>
        <end position="20"/>
    </location>
</feature>
<evidence type="ECO:0000256" key="1">
    <source>
        <dbReference type="SAM" id="MobiDB-lite"/>
    </source>
</evidence>
<evidence type="ECO:0000313" key="3">
    <source>
        <dbReference type="EMBL" id="TVU31292.1"/>
    </source>
</evidence>
<dbReference type="PANTHER" id="PTHR45749">
    <property type="match status" value="1"/>
</dbReference>
<dbReference type="EMBL" id="RWGY01000011">
    <property type="protein sequence ID" value="TVU31292.1"/>
    <property type="molecule type" value="Genomic_DNA"/>
</dbReference>
<protein>
    <recommendedName>
        <fullName evidence="2">TTF-type domain-containing protein</fullName>
    </recommendedName>
</protein>
<dbReference type="Gramene" id="TVU31292">
    <property type="protein sequence ID" value="TVU31292"/>
    <property type="gene ID" value="EJB05_22973"/>
</dbReference>
<proteinExistence type="predicted"/>
<dbReference type="OrthoDB" id="682310at2759"/>
<gene>
    <name evidence="3" type="ORF">EJB05_22973</name>
</gene>
<dbReference type="SMART" id="SM00597">
    <property type="entry name" value="ZnF_TTF"/>
    <property type="match status" value="1"/>
</dbReference>
<comment type="caution">
    <text evidence="3">The sequence shown here is derived from an EMBL/GenBank/DDBJ whole genome shotgun (WGS) entry which is preliminary data.</text>
</comment>
<feature type="domain" description="TTF-type" evidence="2">
    <location>
        <begin position="123"/>
        <end position="213"/>
    </location>
</feature>
<organism evidence="3 4">
    <name type="scientific">Eragrostis curvula</name>
    <name type="common">weeping love grass</name>
    <dbReference type="NCBI Taxonomy" id="38414"/>
    <lineage>
        <taxon>Eukaryota</taxon>
        <taxon>Viridiplantae</taxon>
        <taxon>Streptophyta</taxon>
        <taxon>Embryophyta</taxon>
        <taxon>Tracheophyta</taxon>
        <taxon>Spermatophyta</taxon>
        <taxon>Magnoliopsida</taxon>
        <taxon>Liliopsida</taxon>
        <taxon>Poales</taxon>
        <taxon>Poaceae</taxon>
        <taxon>PACMAD clade</taxon>
        <taxon>Chloridoideae</taxon>
        <taxon>Eragrostideae</taxon>
        <taxon>Eragrostidinae</taxon>
        <taxon>Eragrostis</taxon>
    </lineage>
</organism>
<dbReference type="AlphaFoldDB" id="A0A5J9V521"/>
<reference evidence="3 4" key="1">
    <citation type="journal article" date="2019" name="Sci. Rep.">
        <title>A high-quality genome of Eragrostis curvula grass provides insights into Poaceae evolution and supports new strategies to enhance forage quality.</title>
        <authorList>
            <person name="Carballo J."/>
            <person name="Santos B.A.C.M."/>
            <person name="Zappacosta D."/>
            <person name="Garbus I."/>
            <person name="Selva J.P."/>
            <person name="Gallo C.A."/>
            <person name="Diaz A."/>
            <person name="Albertini E."/>
            <person name="Caccamo M."/>
            <person name="Echenique V."/>
        </authorList>
    </citation>
    <scope>NUCLEOTIDE SEQUENCE [LARGE SCALE GENOMIC DNA]</scope>
    <source>
        <strain evidence="4">cv. Victoria</strain>
        <tissue evidence="3">Leaf</tissue>
    </source>
</reference>
<evidence type="ECO:0000259" key="2">
    <source>
        <dbReference type="SMART" id="SM00597"/>
    </source>
</evidence>
<sequence>MKGAMDKFVLKPQSPSENQIIDAHDGSAEATNIGEEVLIDSTNVEAANHGDNQATDDNMDTTNDIDIQPYEDNSFQPDIFDPRYWDSFSPAQVDILAQKGPRRDLSFRKGPRDTLSRRFSAKHYTRILPNGDECDRDWLVYSKELNRAFCFSCKLFTKGKRRHQLEKDGFNDWIHFSIRLKEHETSPDHVLTMSACLKSSCERLEAALRNNDGQSDIDAKDLSVELILLQKRSFSKLKLLKSFLRSTMTQERLNDLAMIALEGHILKKIAYQDIIEDFISKNATRIMHFK</sequence>
<dbReference type="PANTHER" id="PTHR45749:SF35">
    <property type="entry name" value="AC-LIKE TRANSPOSASE-RELATED"/>
    <property type="match status" value="1"/>
</dbReference>
<feature type="non-terminal residue" evidence="3">
    <location>
        <position position="1"/>
    </location>
</feature>
<accession>A0A5J9V521</accession>
<dbReference type="Proteomes" id="UP000324897">
    <property type="component" value="Chromosome 1"/>
</dbReference>
<dbReference type="InterPro" id="IPR006580">
    <property type="entry name" value="Znf_TTF"/>
</dbReference>
<evidence type="ECO:0000313" key="4">
    <source>
        <dbReference type="Proteomes" id="UP000324897"/>
    </source>
</evidence>
<name>A0A5J9V521_9POAL</name>
<keyword evidence="4" id="KW-1185">Reference proteome</keyword>